<dbReference type="Gene3D" id="1.10.150.530">
    <property type="match status" value="1"/>
</dbReference>
<dbReference type="PANTHER" id="PTHR30544">
    <property type="entry name" value="23S RRNA METHYLTRANSFERASE"/>
    <property type="match status" value="1"/>
</dbReference>
<keyword evidence="4" id="KW-0963">Cytoplasm</keyword>
<keyword evidence="6 16" id="KW-0489">Methyltransferase</keyword>
<dbReference type="PANTHER" id="PTHR30544:SF5">
    <property type="entry name" value="RADICAL SAM CORE DOMAIN-CONTAINING PROTEIN"/>
    <property type="match status" value="1"/>
</dbReference>
<feature type="region of interest" description="Disordered" evidence="14">
    <location>
        <begin position="41"/>
        <end position="60"/>
    </location>
</feature>
<dbReference type="Pfam" id="PF04055">
    <property type="entry name" value="Radical_SAM"/>
    <property type="match status" value="1"/>
</dbReference>
<evidence type="ECO:0000256" key="5">
    <source>
        <dbReference type="ARBA" id="ARBA00022552"/>
    </source>
</evidence>
<accession>K8E9A9</accession>
<keyword evidence="8" id="KW-0949">S-adenosyl-L-methionine</keyword>
<evidence type="ECO:0000256" key="13">
    <source>
        <dbReference type="ARBA" id="ARBA00023157"/>
    </source>
</evidence>
<feature type="domain" description="Radical SAM core" evidence="15">
    <location>
        <begin position="203"/>
        <end position="434"/>
    </location>
</feature>
<evidence type="ECO:0000313" key="16">
    <source>
        <dbReference type="EMBL" id="CCO14287.1"/>
    </source>
</evidence>
<evidence type="ECO:0000256" key="2">
    <source>
        <dbReference type="ARBA" id="ARBA00004496"/>
    </source>
</evidence>
<organism evidence="16 17">
    <name type="scientific">Bathycoccus prasinos</name>
    <dbReference type="NCBI Taxonomy" id="41875"/>
    <lineage>
        <taxon>Eukaryota</taxon>
        <taxon>Viridiplantae</taxon>
        <taxon>Chlorophyta</taxon>
        <taxon>Mamiellophyceae</taxon>
        <taxon>Mamiellales</taxon>
        <taxon>Bathycoccaceae</taxon>
        <taxon>Bathycoccus</taxon>
    </lineage>
</organism>
<evidence type="ECO:0000259" key="15">
    <source>
        <dbReference type="PROSITE" id="PS51918"/>
    </source>
</evidence>
<feature type="compositionally biased region" description="Polar residues" evidence="14">
    <location>
        <begin position="1"/>
        <end position="17"/>
    </location>
</feature>
<dbReference type="SFLD" id="SFLDG01062">
    <property type="entry name" value="methyltransferase_(Class_A)"/>
    <property type="match status" value="1"/>
</dbReference>
<dbReference type="InterPro" id="IPR027492">
    <property type="entry name" value="RNA_MTrfase_RlmN"/>
</dbReference>
<feature type="region of interest" description="Disordered" evidence="14">
    <location>
        <begin position="1"/>
        <end position="29"/>
    </location>
</feature>
<dbReference type="STRING" id="41875.K8E9A9"/>
<dbReference type="GO" id="GO:0051539">
    <property type="term" value="F:4 iron, 4 sulfur cluster binding"/>
    <property type="evidence" value="ECO:0007669"/>
    <property type="project" value="UniProtKB-KW"/>
</dbReference>
<feature type="compositionally biased region" description="Basic residues" evidence="14">
    <location>
        <begin position="18"/>
        <end position="29"/>
    </location>
</feature>
<dbReference type="InterPro" id="IPR007197">
    <property type="entry name" value="rSAM"/>
</dbReference>
<reference evidence="16 17" key="1">
    <citation type="submission" date="2011-10" db="EMBL/GenBank/DDBJ databases">
        <authorList>
            <person name="Genoscope - CEA"/>
        </authorList>
    </citation>
    <scope>NUCLEOTIDE SEQUENCE [LARGE SCALE GENOMIC DNA]</scope>
    <source>
        <strain evidence="16 17">RCC 1105</strain>
    </source>
</reference>
<dbReference type="InterPro" id="IPR004383">
    <property type="entry name" value="rRNA_lsu_MTrfase_RlmN/Cfr"/>
</dbReference>
<dbReference type="FunFam" id="3.20.20.70:FF:000014">
    <property type="entry name" value="Probable dual-specificity RNA methyltransferase RlmN"/>
    <property type="match status" value="1"/>
</dbReference>
<sequence>MFASLLKSTSFATSSFSPRRRHHHHKKQALRIRHLSAAANDDDDDDFPNDNNEFDYDVVSVPRNPGIKSGKWNQNDMEIVKTAQKDANEKASGTSSLLAPSNDLTLLGLTENELKVFAERNGTQKFRGKQIKDFIYKHRVKSIMEMTQLPKDLRESWDGLGVTIGRNEVYAKKSAPDGTTKLLMKLDDNRIVETVGIPSNEYGKSRLTCCVSSQVGCPMRCEFCATGKGGFYRNLTAREIVDQVMAIEEEFGGRRVSNVVFMGMGEPMLNVPNVVKATELLNKEIGIGMRHISISTVGVFGALEKLASYEMQCVLAVSLHAPNQKIREEIIPSARAYSFDDILNDCVAYFNATGRRVTFEYTLLAGVNDQKEHAKELAQVLFKKNLASHVNLIPYNPVDDSDFKRPTKQAIDQFRRILEENNVPTSVRQTRGLEAAAACGQLRNMYQKEALVA</sequence>
<evidence type="ECO:0000256" key="7">
    <source>
        <dbReference type="ARBA" id="ARBA00022679"/>
    </source>
</evidence>
<dbReference type="Pfam" id="PF21016">
    <property type="entry name" value="RlmN_N"/>
    <property type="match status" value="1"/>
</dbReference>
<evidence type="ECO:0000256" key="12">
    <source>
        <dbReference type="ARBA" id="ARBA00023014"/>
    </source>
</evidence>
<keyword evidence="9" id="KW-0819">tRNA processing</keyword>
<keyword evidence="10" id="KW-0479">Metal-binding</keyword>
<evidence type="ECO:0000256" key="9">
    <source>
        <dbReference type="ARBA" id="ARBA00022694"/>
    </source>
</evidence>
<keyword evidence="11" id="KW-0408">Iron</keyword>
<dbReference type="SFLD" id="SFLDF00275">
    <property type="entry name" value="adenosine_C2_methyltransferase"/>
    <property type="match status" value="1"/>
</dbReference>
<keyword evidence="12" id="KW-0411">Iron-sulfur</keyword>
<dbReference type="KEGG" id="bpg:Bathy01g01310"/>
<keyword evidence="3" id="KW-0004">4Fe-4S</keyword>
<dbReference type="GO" id="GO:0046872">
    <property type="term" value="F:metal ion binding"/>
    <property type="evidence" value="ECO:0007669"/>
    <property type="project" value="UniProtKB-KW"/>
</dbReference>
<dbReference type="HAMAP" id="MF_01849">
    <property type="entry name" value="RNA_methyltr_RlmN"/>
    <property type="match status" value="1"/>
</dbReference>
<dbReference type="RefSeq" id="XP_007515408.1">
    <property type="nucleotide sequence ID" value="XM_007515346.1"/>
</dbReference>
<dbReference type="GO" id="GO:0070475">
    <property type="term" value="P:rRNA base methylation"/>
    <property type="evidence" value="ECO:0007669"/>
    <property type="project" value="InterPro"/>
</dbReference>
<evidence type="ECO:0000256" key="11">
    <source>
        <dbReference type="ARBA" id="ARBA00023004"/>
    </source>
</evidence>
<dbReference type="InterPro" id="IPR006638">
    <property type="entry name" value="Elp3/MiaA/NifB-like_rSAM"/>
</dbReference>
<dbReference type="InterPro" id="IPR013785">
    <property type="entry name" value="Aldolase_TIM"/>
</dbReference>
<keyword evidence="7" id="KW-0808">Transferase</keyword>
<dbReference type="Proteomes" id="UP000198341">
    <property type="component" value="Chromosome 1"/>
</dbReference>
<dbReference type="NCBIfam" id="TIGR00048">
    <property type="entry name" value="rRNA_mod_RlmN"/>
    <property type="match status" value="1"/>
</dbReference>
<keyword evidence="13" id="KW-1015">Disulfide bond</keyword>
<dbReference type="GO" id="GO:0005737">
    <property type="term" value="C:cytoplasm"/>
    <property type="evidence" value="ECO:0007669"/>
    <property type="project" value="UniProtKB-SubCell"/>
</dbReference>
<comment type="cofactor">
    <cofactor evidence="1">
        <name>[4Fe-4S] cluster</name>
        <dbReference type="ChEBI" id="CHEBI:49883"/>
    </cofactor>
</comment>
<evidence type="ECO:0000256" key="3">
    <source>
        <dbReference type="ARBA" id="ARBA00022485"/>
    </source>
</evidence>
<evidence type="ECO:0000256" key="8">
    <source>
        <dbReference type="ARBA" id="ARBA00022691"/>
    </source>
</evidence>
<gene>
    <name evidence="16" type="ORF">Bathy01g01310</name>
</gene>
<dbReference type="SMART" id="SM00729">
    <property type="entry name" value="Elp3"/>
    <property type="match status" value="1"/>
</dbReference>
<dbReference type="EMBL" id="FO082278">
    <property type="protein sequence ID" value="CCO14287.1"/>
    <property type="molecule type" value="Genomic_DNA"/>
</dbReference>
<evidence type="ECO:0000313" key="17">
    <source>
        <dbReference type="Proteomes" id="UP000198341"/>
    </source>
</evidence>
<name>K8E9A9_9CHLO</name>
<evidence type="ECO:0000256" key="6">
    <source>
        <dbReference type="ARBA" id="ARBA00022603"/>
    </source>
</evidence>
<proteinExistence type="inferred from homology"/>
<dbReference type="eggNOG" id="ENOG502QSIE">
    <property type="taxonomic scope" value="Eukaryota"/>
</dbReference>
<dbReference type="OrthoDB" id="496065at2759"/>
<dbReference type="CDD" id="cd01335">
    <property type="entry name" value="Radical_SAM"/>
    <property type="match status" value="1"/>
</dbReference>
<dbReference type="PROSITE" id="PS51918">
    <property type="entry name" value="RADICAL_SAM"/>
    <property type="match status" value="1"/>
</dbReference>
<protein>
    <submittedName>
        <fullName evidence="16">Ribosomal RNA large subunit methyltransferase N</fullName>
    </submittedName>
</protein>
<evidence type="ECO:0000256" key="1">
    <source>
        <dbReference type="ARBA" id="ARBA00001966"/>
    </source>
</evidence>
<evidence type="ECO:0000256" key="4">
    <source>
        <dbReference type="ARBA" id="ARBA00022490"/>
    </source>
</evidence>
<dbReference type="SUPFAM" id="SSF102114">
    <property type="entry name" value="Radical SAM enzymes"/>
    <property type="match status" value="1"/>
</dbReference>
<dbReference type="SFLD" id="SFLDS00029">
    <property type="entry name" value="Radical_SAM"/>
    <property type="match status" value="1"/>
</dbReference>
<dbReference type="InterPro" id="IPR040072">
    <property type="entry name" value="Methyltransferase_A"/>
</dbReference>
<dbReference type="GO" id="GO:0030488">
    <property type="term" value="P:tRNA methylation"/>
    <property type="evidence" value="ECO:0007669"/>
    <property type="project" value="InterPro"/>
</dbReference>
<keyword evidence="5" id="KW-0698">rRNA processing</keyword>
<feature type="compositionally biased region" description="Acidic residues" evidence="14">
    <location>
        <begin position="41"/>
        <end position="56"/>
    </location>
</feature>
<evidence type="ECO:0000256" key="14">
    <source>
        <dbReference type="SAM" id="MobiDB-lite"/>
    </source>
</evidence>
<dbReference type="AlphaFoldDB" id="K8E9A9"/>
<keyword evidence="17" id="KW-1185">Reference proteome</keyword>
<dbReference type="InterPro" id="IPR048641">
    <property type="entry name" value="RlmN_N"/>
</dbReference>
<dbReference type="Gene3D" id="3.20.20.70">
    <property type="entry name" value="Aldolase class I"/>
    <property type="match status" value="1"/>
</dbReference>
<dbReference type="InterPro" id="IPR058240">
    <property type="entry name" value="rSAM_sf"/>
</dbReference>
<comment type="subcellular location">
    <subcellularLocation>
        <location evidence="2">Cytoplasm</location>
    </subcellularLocation>
</comment>
<evidence type="ECO:0000256" key="10">
    <source>
        <dbReference type="ARBA" id="ARBA00022723"/>
    </source>
</evidence>
<dbReference type="GeneID" id="19017867"/>
<dbReference type="GO" id="GO:0008173">
    <property type="term" value="F:RNA methyltransferase activity"/>
    <property type="evidence" value="ECO:0007669"/>
    <property type="project" value="InterPro"/>
</dbReference>